<dbReference type="PANTHER" id="PTHR10492:SF57">
    <property type="entry name" value="ATP-DEPENDENT DNA HELICASE"/>
    <property type="match status" value="1"/>
</dbReference>
<dbReference type="PANTHER" id="PTHR10492">
    <property type="match status" value="1"/>
</dbReference>
<keyword evidence="2" id="KW-0347">Helicase</keyword>
<evidence type="ECO:0000313" key="2">
    <source>
        <dbReference type="EMBL" id="VVC41419.1"/>
    </source>
</evidence>
<keyword evidence="2" id="KW-0067">ATP-binding</keyword>
<proteinExistence type="predicted"/>
<gene>
    <name evidence="2" type="ORF">CINCED_3A003565</name>
</gene>
<dbReference type="InterPro" id="IPR049163">
    <property type="entry name" value="Pif1-like_2B_dom"/>
</dbReference>
<keyword evidence="3" id="KW-1185">Reference proteome</keyword>
<dbReference type="EMBL" id="CABPRJ010001918">
    <property type="protein sequence ID" value="VVC41419.1"/>
    <property type="molecule type" value="Genomic_DNA"/>
</dbReference>
<organism evidence="2 3">
    <name type="scientific">Cinara cedri</name>
    <dbReference type="NCBI Taxonomy" id="506608"/>
    <lineage>
        <taxon>Eukaryota</taxon>
        <taxon>Metazoa</taxon>
        <taxon>Ecdysozoa</taxon>
        <taxon>Arthropoda</taxon>
        <taxon>Hexapoda</taxon>
        <taxon>Insecta</taxon>
        <taxon>Pterygota</taxon>
        <taxon>Neoptera</taxon>
        <taxon>Paraneoptera</taxon>
        <taxon>Hemiptera</taxon>
        <taxon>Sternorrhyncha</taxon>
        <taxon>Aphidomorpha</taxon>
        <taxon>Aphidoidea</taxon>
        <taxon>Aphididae</taxon>
        <taxon>Lachninae</taxon>
        <taxon>Cinara</taxon>
    </lineage>
</organism>
<dbReference type="SUPFAM" id="SSF52540">
    <property type="entry name" value="P-loop containing nucleoside triphosphate hydrolases"/>
    <property type="match status" value="1"/>
</dbReference>
<dbReference type="OrthoDB" id="6588973at2759"/>
<dbReference type="InterPro" id="IPR027417">
    <property type="entry name" value="P-loop_NTPase"/>
</dbReference>
<dbReference type="GO" id="GO:0016787">
    <property type="term" value="F:hydrolase activity"/>
    <property type="evidence" value="ECO:0007669"/>
    <property type="project" value="UniProtKB-KW"/>
</dbReference>
<accession>A0A5E4N9F9</accession>
<name>A0A5E4N9F9_9HEMI</name>
<keyword evidence="2" id="KW-0547">Nucleotide-binding</keyword>
<dbReference type="Pfam" id="PF21530">
    <property type="entry name" value="Pif1_2B_dom"/>
    <property type="match status" value="1"/>
</dbReference>
<dbReference type="CDD" id="cd18809">
    <property type="entry name" value="SF1_C_RecD"/>
    <property type="match status" value="1"/>
</dbReference>
<dbReference type="GO" id="GO:0004386">
    <property type="term" value="F:helicase activity"/>
    <property type="evidence" value="ECO:0007669"/>
    <property type="project" value="UniProtKB-KW"/>
</dbReference>
<dbReference type="AlphaFoldDB" id="A0A5E4N9F9"/>
<reference evidence="2 3" key="1">
    <citation type="submission" date="2019-08" db="EMBL/GenBank/DDBJ databases">
        <authorList>
            <person name="Alioto T."/>
            <person name="Alioto T."/>
            <person name="Gomez Garrido J."/>
        </authorList>
    </citation>
    <scope>NUCLEOTIDE SEQUENCE [LARGE SCALE GENOMIC DNA]</scope>
</reference>
<keyword evidence="2" id="KW-0378">Hydrolase</keyword>
<feature type="domain" description="DNA helicase Pif1-like 2B" evidence="1">
    <location>
        <begin position="113"/>
        <end position="158"/>
    </location>
</feature>
<evidence type="ECO:0000259" key="1">
    <source>
        <dbReference type="Pfam" id="PF21530"/>
    </source>
</evidence>
<sequence length="269" mass="30104">MLQDPSAETFSKQLLDIGDGKVAIDETGYVKLPTDFCTIADSQDTLIEQIFPDVHTQYINHEWLAERAILAAKNLDVDNLNLKIQMLLPGNLVSYKSIDTVCDDSEAVNFPTEFLNSLDLPGMPPHNLQFKVGSVIILLRNLNPPRLCNGTRLVIQKLMKNVIEASILNGKFRGENILIPRIPIIPTDVPIQFKRIQFPIRLAFAMTINKSQGLTMSIYGLDLRTPCFSHGQLYVACSRVGKPSSLFVLAKDGLIKNIVHAIALRDRYF</sequence>
<protein>
    <submittedName>
        <fullName evidence="2">P-loop containing nucleoside triphosphate hydrolase,DNA helicase Pif1-like</fullName>
    </submittedName>
</protein>
<dbReference type="Proteomes" id="UP000325440">
    <property type="component" value="Unassembled WGS sequence"/>
</dbReference>
<evidence type="ECO:0000313" key="3">
    <source>
        <dbReference type="Proteomes" id="UP000325440"/>
    </source>
</evidence>